<dbReference type="SUPFAM" id="SSF54593">
    <property type="entry name" value="Glyoxalase/Bleomycin resistance protein/Dihydroxybiphenyl dioxygenase"/>
    <property type="match status" value="2"/>
</dbReference>
<organism evidence="3 4">
    <name type="scientific">Eragrostis curvula</name>
    <name type="common">weeping love grass</name>
    <dbReference type="NCBI Taxonomy" id="38414"/>
    <lineage>
        <taxon>Eukaryota</taxon>
        <taxon>Viridiplantae</taxon>
        <taxon>Streptophyta</taxon>
        <taxon>Embryophyta</taxon>
        <taxon>Tracheophyta</taxon>
        <taxon>Spermatophyta</taxon>
        <taxon>Magnoliopsida</taxon>
        <taxon>Liliopsida</taxon>
        <taxon>Poales</taxon>
        <taxon>Poaceae</taxon>
        <taxon>PACMAD clade</taxon>
        <taxon>Chloridoideae</taxon>
        <taxon>Eragrostideae</taxon>
        <taxon>Eragrostidinae</taxon>
        <taxon>Eragrostis</taxon>
    </lineage>
</organism>
<feature type="compositionally biased region" description="Low complexity" evidence="1">
    <location>
        <begin position="1265"/>
        <end position="1284"/>
    </location>
</feature>
<dbReference type="GO" id="GO:0030598">
    <property type="term" value="F:rRNA N-glycosylase activity"/>
    <property type="evidence" value="ECO:0007669"/>
    <property type="project" value="InterPro"/>
</dbReference>
<feature type="non-terminal residue" evidence="3">
    <location>
        <position position="1"/>
    </location>
</feature>
<dbReference type="InterPro" id="IPR037523">
    <property type="entry name" value="VOC_core"/>
</dbReference>
<reference evidence="3 4" key="1">
    <citation type="journal article" date="2019" name="Sci. Rep.">
        <title>A high-quality genome of Eragrostis curvula grass provides insights into Poaceae evolution and supports new strategies to enhance forage quality.</title>
        <authorList>
            <person name="Carballo J."/>
            <person name="Santos B.A.C.M."/>
            <person name="Zappacosta D."/>
            <person name="Garbus I."/>
            <person name="Selva J.P."/>
            <person name="Gallo C.A."/>
            <person name="Diaz A."/>
            <person name="Albertini E."/>
            <person name="Caccamo M."/>
            <person name="Echenique V."/>
        </authorList>
    </citation>
    <scope>NUCLEOTIDE SEQUENCE [LARGE SCALE GENOMIC DNA]</scope>
    <source>
        <strain evidence="4">cv. Victoria</strain>
        <tissue evidence="3">Leaf</tissue>
    </source>
</reference>
<feature type="region of interest" description="Disordered" evidence="1">
    <location>
        <begin position="560"/>
        <end position="612"/>
    </location>
</feature>
<dbReference type="Gramene" id="TVU20200">
    <property type="protein sequence ID" value="TVU20200"/>
    <property type="gene ID" value="EJB05_36399"/>
</dbReference>
<dbReference type="OrthoDB" id="762072at2759"/>
<feature type="compositionally biased region" description="Basic residues" evidence="1">
    <location>
        <begin position="649"/>
        <end position="658"/>
    </location>
</feature>
<protein>
    <recommendedName>
        <fullName evidence="2">VOC domain-containing protein</fullName>
    </recommendedName>
</protein>
<feature type="region of interest" description="Disordered" evidence="1">
    <location>
        <begin position="649"/>
        <end position="668"/>
    </location>
</feature>
<feature type="region of interest" description="Disordered" evidence="1">
    <location>
        <begin position="1259"/>
        <end position="1299"/>
    </location>
</feature>
<dbReference type="EMBL" id="RWGY01000029">
    <property type="protein sequence ID" value="TVU20200.1"/>
    <property type="molecule type" value="Genomic_DNA"/>
</dbReference>
<dbReference type="PROSITE" id="PS51819">
    <property type="entry name" value="VOC"/>
    <property type="match status" value="1"/>
</dbReference>
<dbReference type="Gene3D" id="3.10.180.10">
    <property type="entry name" value="2,3-Dihydroxybiphenyl 1,2-Dioxygenase, domain 1"/>
    <property type="match status" value="2"/>
</dbReference>
<proteinExistence type="predicted"/>
<evidence type="ECO:0000313" key="4">
    <source>
        <dbReference type="Proteomes" id="UP000324897"/>
    </source>
</evidence>
<feature type="compositionally biased region" description="Polar residues" evidence="1">
    <location>
        <begin position="575"/>
        <end position="612"/>
    </location>
</feature>
<feature type="region of interest" description="Disordered" evidence="1">
    <location>
        <begin position="1085"/>
        <end position="1114"/>
    </location>
</feature>
<dbReference type="GO" id="GO:0017148">
    <property type="term" value="P:negative regulation of translation"/>
    <property type="evidence" value="ECO:0007669"/>
    <property type="project" value="InterPro"/>
</dbReference>
<evidence type="ECO:0000259" key="2">
    <source>
        <dbReference type="PROSITE" id="PS51819"/>
    </source>
</evidence>
<sequence length="1338" mass="146878">MSALMTKYRKSDYRIYSVQAPHAPSYPLRLGDLLYETYCEMMRLAYRDFAIELNEENKRCSSSDRIPVRVAGRLFTPKDGIFLVPIIPKEAFAKILTLLFRKFDLYFGSYHYDGVWYMLEDCKADELPPQEQLPYTRIVILSGITTRYESLGGFGSVGPLAFDSLYNVLSNTADLYRSEAGRAILQSGHLALPPVAISEAMRFRIHQKFVKRALKDGKNRRIPKFLSRDFAEWGDYSTAMYKKKPPPSCRYSVDEIKRRMGILKRRPMDEVKPGDQYEKAPAEILRWHEKDQKRLLHASCEVQDLELSVSYYRDCFEMSKLRQEEEGCASAVLGFQSESSSFALELMQDTKVKKSRPGNGFGHLSIEHKDVEKVVNAVKLNCGNQDTIYEGSSDPVAVDPDGIKVQILQGGLAPACICKVMLYVGNLDRAIKFYQTGLGMILLTRENKKKYAYARLGYNDGGTVLELTSKFAISRYDKGNRYIKLTIGTEDVHRSEEAVSFAVATFGGKILQRPGVLPGSSTKTMSFIDPDGWKVELIDAASFLKNEVREPRKAKIDLLANNSGIGGGEAESGKQELTSAPDNVASRSSVSGTGMPSTNSNQKQPVASSSVNKQMVADGPIVPSQSSSGFQHGWSGMPGQLSMADIVKRGRPQAKHSSKPVVTADRGYTGQYPSLPSTVNQNSKHYANTASQTEHNQVPPLKDSVQVKNRSHSAVGNKHAYGNDWTPQDEPPHANQLFLPETPVDPYETSLQSSSQVDNVVHLHANSHFDENNTVAMRPVASERHLERGEVNSEYNDGTLTNSSSYQPQKYSYTKGKGYYVLSLNGYSLVPVFVYTSQLTHASCHFEASADVSAATANFQSLSLQSEELAAKRITEDNPAVIIPDHLQVTNTECACLSFGSFEPGAFPGFLPQKTTDSNVELSVGGESAPADQIDARNQDYYDTVTVPSSANENLEAMIGDNMDNVDAPSVSQADALRQDVLDPSGLQYDLPSMSSHAYSHTNTSQPSTMEGPQGNIQAHTLSHLSNLMQANPLSTSLLGSNQSTLHDLEYPLPPYLAPKYNTDLASNPRPAICMQETLKTGLFPDAQSTQNLPSSSIPTGPPPPQQLAAPAHPYSQHTVPLPPFANMIGYPYLPQNYATYLPSIFQLAYLSNGPFHQSAVPGSGMKYSMQEYKNTLSAAGLQQQPSSVISGYGGFGISSNLPGNFTLNQNMGSASSTLGFDDALSRQYKDASQYMSLQQGDNSAMGLHGSGSRTAAALPPSHFYGYNQGQSQQGGFRQAQQPQPSQFGGHGYPTYYSSQGGLAQEQHTQNLAEGCLNGFQTAQSQPSHPAWKHQHTF</sequence>
<evidence type="ECO:0000256" key="1">
    <source>
        <dbReference type="SAM" id="MobiDB-lite"/>
    </source>
</evidence>
<evidence type="ECO:0000313" key="3">
    <source>
        <dbReference type="EMBL" id="TVU20200.1"/>
    </source>
</evidence>
<feature type="region of interest" description="Disordered" evidence="1">
    <location>
        <begin position="618"/>
        <end position="637"/>
    </location>
</feature>
<accession>A0A5J9UAJ6</accession>
<feature type="domain" description="VOC" evidence="2">
    <location>
        <begin position="416"/>
        <end position="540"/>
    </location>
</feature>
<dbReference type="Proteomes" id="UP000324897">
    <property type="component" value="Chromosome 7"/>
</dbReference>
<gene>
    <name evidence="3" type="ORF">EJB05_36399</name>
</gene>
<dbReference type="InterPro" id="IPR029068">
    <property type="entry name" value="Glyas_Bleomycin-R_OHBP_Dase"/>
</dbReference>
<dbReference type="PANTHER" id="PTHR46445:SF3">
    <property type="entry name" value="RNA POLYMERASE II DEGRADATION FACTOR-LIKE PROTEIN (DUF1296)-RELATED"/>
    <property type="match status" value="1"/>
</dbReference>
<name>A0A5J9UAJ6_9POAL</name>
<keyword evidence="4" id="KW-1185">Reference proteome</keyword>
<comment type="caution">
    <text evidence="3">The sequence shown here is derived from an EMBL/GenBank/DDBJ whole genome shotgun (WGS) entry which is preliminary data.</text>
</comment>
<dbReference type="InterPro" id="IPR036041">
    <property type="entry name" value="Ribosome-inact_prot_sf"/>
</dbReference>
<dbReference type="InterPro" id="IPR004360">
    <property type="entry name" value="Glyas_Fos-R_dOase_dom"/>
</dbReference>
<dbReference type="PANTHER" id="PTHR46445">
    <property type="entry name" value="RNA POLYMERASE II DEGRADATION FACTOR-LIKE PROTEIN (DUF1296)"/>
    <property type="match status" value="1"/>
</dbReference>
<dbReference type="SUPFAM" id="SSF56371">
    <property type="entry name" value="Ribosome inactivating proteins (RIP)"/>
    <property type="match status" value="1"/>
</dbReference>
<dbReference type="Pfam" id="PF00903">
    <property type="entry name" value="Glyoxalase"/>
    <property type="match status" value="2"/>
</dbReference>